<dbReference type="AlphaFoldDB" id="A0A512HD82"/>
<sequence>MTLASYDSRLTLPTRRLPQAARAFGPLVAVFARIRLWHERRANARALESLPFEARKDLGWPAVDRSVPLR</sequence>
<reference evidence="1 2" key="1">
    <citation type="submission" date="2019-07" db="EMBL/GenBank/DDBJ databases">
        <title>Whole genome shotgun sequence of Rhizobium naphthalenivorans NBRC 107585.</title>
        <authorList>
            <person name="Hosoyama A."/>
            <person name="Uohara A."/>
            <person name="Ohji S."/>
            <person name="Ichikawa N."/>
        </authorList>
    </citation>
    <scope>NUCLEOTIDE SEQUENCE [LARGE SCALE GENOMIC DNA]</scope>
    <source>
        <strain evidence="1 2">NBRC 107585</strain>
    </source>
</reference>
<evidence type="ECO:0000313" key="1">
    <source>
        <dbReference type="EMBL" id="GEO83408.1"/>
    </source>
</evidence>
<keyword evidence="2" id="KW-1185">Reference proteome</keyword>
<evidence type="ECO:0000313" key="2">
    <source>
        <dbReference type="Proteomes" id="UP000321717"/>
    </source>
</evidence>
<dbReference type="EMBL" id="BJZP01000001">
    <property type="protein sequence ID" value="GEO83408.1"/>
    <property type="molecule type" value="Genomic_DNA"/>
</dbReference>
<accession>A0A512HD82</accession>
<dbReference type="RefSeq" id="WP_147178202.1">
    <property type="nucleotide sequence ID" value="NZ_BJZP01000001.1"/>
</dbReference>
<evidence type="ECO:0008006" key="3">
    <source>
        <dbReference type="Google" id="ProtNLM"/>
    </source>
</evidence>
<comment type="caution">
    <text evidence="1">The sequence shown here is derived from an EMBL/GenBank/DDBJ whole genome shotgun (WGS) entry which is preliminary data.</text>
</comment>
<protein>
    <recommendedName>
        <fullName evidence="3">DUF1127 domain-containing protein</fullName>
    </recommendedName>
</protein>
<gene>
    <name evidence="1" type="ORF">RNA01_03400</name>
</gene>
<proteinExistence type="predicted"/>
<dbReference type="Proteomes" id="UP000321717">
    <property type="component" value="Unassembled WGS sequence"/>
</dbReference>
<dbReference type="OrthoDB" id="8116829at2"/>
<name>A0A512HD82_9HYPH</name>
<organism evidence="1 2">
    <name type="scientific">Ciceribacter naphthalenivorans</name>
    <dbReference type="NCBI Taxonomy" id="1118451"/>
    <lineage>
        <taxon>Bacteria</taxon>
        <taxon>Pseudomonadati</taxon>
        <taxon>Pseudomonadota</taxon>
        <taxon>Alphaproteobacteria</taxon>
        <taxon>Hyphomicrobiales</taxon>
        <taxon>Rhizobiaceae</taxon>
        <taxon>Ciceribacter</taxon>
    </lineage>
</organism>